<dbReference type="EMBL" id="EQ999546">
    <property type="protein sequence ID" value="EEZ30241.1"/>
    <property type="molecule type" value="Genomic_DNA"/>
</dbReference>
<reference evidence="1" key="1">
    <citation type="submission" date="2009-01" db="EMBL/GenBank/DDBJ databases">
        <title>The Genome Sequence of Brucella pinnipedialis M292/94/1.</title>
        <authorList>
            <consortium name="The Broad Institute Genome Sequencing Platform"/>
            <person name="Ward D."/>
            <person name="Young S.K."/>
            <person name="Kodira C.D."/>
            <person name="Zeng Q."/>
            <person name="Koehrsen M."/>
            <person name="Alvarado L."/>
            <person name="Berlin A."/>
            <person name="Borenstein D."/>
            <person name="Chen Z."/>
            <person name="Engels R."/>
            <person name="Freedman E."/>
            <person name="Gellesch M."/>
            <person name="Goldberg J."/>
            <person name="Griggs A."/>
            <person name="Gujja S."/>
            <person name="Heiman D."/>
            <person name="Hepburn T."/>
            <person name="Howarth C."/>
            <person name="Jen D."/>
            <person name="Larson L."/>
            <person name="Lewis B."/>
            <person name="Mehta T."/>
            <person name="Park D."/>
            <person name="Pearson M."/>
            <person name="Roberts A."/>
            <person name="Saif S."/>
            <person name="Shea T."/>
            <person name="Shenoy N."/>
            <person name="Sisk P."/>
            <person name="Stolte C."/>
            <person name="Sykes S."/>
            <person name="Walk T."/>
            <person name="White J."/>
            <person name="Yandava C."/>
            <person name="Whatmore A.M."/>
            <person name="Perrett L.L."/>
            <person name="O'Callaghan D."/>
            <person name="Nusbaum C."/>
            <person name="Galagan J."/>
            <person name="Birren B."/>
        </authorList>
    </citation>
    <scope>NUCLEOTIDE SEQUENCE [LARGE SCALE GENOMIC DNA]</scope>
    <source>
        <strain evidence="1">M292/94/1</strain>
    </source>
</reference>
<dbReference type="AlphaFoldDB" id="A0A0E1X260"/>
<dbReference type="RefSeq" id="WP_002965300.1">
    <property type="nucleotide sequence ID" value="NZ_EQ999546.1"/>
</dbReference>
<proteinExistence type="predicted"/>
<organism evidence="1">
    <name type="scientific">Brucella pinnipedialis M292/94/1</name>
    <dbReference type="NCBI Taxonomy" id="520462"/>
    <lineage>
        <taxon>Bacteria</taxon>
        <taxon>Pseudomonadati</taxon>
        <taxon>Pseudomonadota</taxon>
        <taxon>Alphaproteobacteria</taxon>
        <taxon>Hyphomicrobiales</taxon>
        <taxon>Brucellaceae</taxon>
        <taxon>Brucella/Ochrobactrum group</taxon>
        <taxon>Brucella</taxon>
    </lineage>
</organism>
<sequence>MGGWLSRHEKPDAGSGLTTGFQADRHRLALSRSTGPECAIFSPLIDASLRPFAATAAACDGCVPSMLL</sequence>
<name>A0A0E1X260_9HYPH</name>
<dbReference type="GeneID" id="93014834"/>
<dbReference type="HOGENOM" id="CLU_205086_0_0_5"/>
<evidence type="ECO:0000313" key="1">
    <source>
        <dbReference type="EMBL" id="EEZ30241.1"/>
    </source>
</evidence>
<protein>
    <submittedName>
        <fullName evidence="1">Uncharacterized protein</fullName>
    </submittedName>
</protein>
<gene>
    <name evidence="1" type="ORF">BALG_00360</name>
</gene>
<dbReference type="Proteomes" id="UP000004659">
    <property type="component" value="Unassembled WGS sequence"/>
</dbReference>
<accession>A0A0E1X260</accession>